<name>A0AAV9AEJ4_ACOGR</name>
<dbReference type="InterPro" id="IPR017972">
    <property type="entry name" value="Cyt_P450_CS"/>
</dbReference>
<keyword evidence="3 12" id="KW-0812">Transmembrane</keyword>
<sequence>MEDWLLITLTISLPIILTLLFIHYNSKRKLPPGPPTLPIIGNLSWFFISLSDLLPTIRRLHIKYGPIITIPIGSRPFIFITQRDLAHKLFVNNGATFADRPPPSVPSCTIIASQYGPQWRLLRRNLTSEILHPSRVRSYGPARKWVLGVLAQDLMNQAHDARVVVPVESFRYSMFALLSLMCFGGKLEEKVIRDIEDVQRELLLYSGKLSVFTFMPRLTRLVFKKRWDRLVDIRRRQKGMFLPLMKAKKEQNVFSYADSLLKLRLDDRGLNDDEMVNLCSEFLNAGTDTTSTTLQWIMANVVKHRHVQAKILEEIKGVVGEEAEEAVEEDLQRMPYVKAVVMEGLRRHPPGHFVLPHAVMEEVCIDGYVIPKNASLNVMVADIGWDEKVWEEPMEFRPERFMRGGEAEGVDITGSREIKMMPFGVGRRICPGLGLALLHLEYFVANLVREFEWEAAEGEEIDLLSEKVEFTVAMKNPLKVKIVPRA</sequence>
<reference evidence="13" key="1">
    <citation type="journal article" date="2023" name="Nat. Commun.">
        <title>Diploid and tetraploid genomes of Acorus and the evolution of monocots.</title>
        <authorList>
            <person name="Ma L."/>
            <person name="Liu K.W."/>
            <person name="Li Z."/>
            <person name="Hsiao Y.Y."/>
            <person name="Qi Y."/>
            <person name="Fu T."/>
            <person name="Tang G.D."/>
            <person name="Zhang D."/>
            <person name="Sun W.H."/>
            <person name="Liu D.K."/>
            <person name="Li Y."/>
            <person name="Chen G.Z."/>
            <person name="Liu X.D."/>
            <person name="Liao X.Y."/>
            <person name="Jiang Y.T."/>
            <person name="Yu X."/>
            <person name="Hao Y."/>
            <person name="Huang J."/>
            <person name="Zhao X.W."/>
            <person name="Ke S."/>
            <person name="Chen Y.Y."/>
            <person name="Wu W.L."/>
            <person name="Hsu J.L."/>
            <person name="Lin Y.F."/>
            <person name="Huang M.D."/>
            <person name="Li C.Y."/>
            <person name="Huang L."/>
            <person name="Wang Z.W."/>
            <person name="Zhao X."/>
            <person name="Zhong W.Y."/>
            <person name="Peng D.H."/>
            <person name="Ahmad S."/>
            <person name="Lan S."/>
            <person name="Zhang J.S."/>
            <person name="Tsai W.C."/>
            <person name="Van de Peer Y."/>
            <person name="Liu Z.J."/>
        </authorList>
    </citation>
    <scope>NUCLEOTIDE SEQUENCE</scope>
    <source>
        <strain evidence="13">SCP</strain>
    </source>
</reference>
<dbReference type="InterPro" id="IPR051103">
    <property type="entry name" value="Plant_metabolite_P450s"/>
</dbReference>
<evidence type="ECO:0000313" key="14">
    <source>
        <dbReference type="Proteomes" id="UP001179952"/>
    </source>
</evidence>
<keyword evidence="2 10" id="KW-0349">Heme</keyword>
<proteinExistence type="inferred from homology"/>
<evidence type="ECO:0000256" key="5">
    <source>
        <dbReference type="ARBA" id="ARBA00022989"/>
    </source>
</evidence>
<evidence type="ECO:0000256" key="1">
    <source>
        <dbReference type="ARBA" id="ARBA00004167"/>
    </source>
</evidence>
<keyword evidence="9 12" id="KW-0472">Membrane</keyword>
<comment type="similarity">
    <text evidence="11">Belongs to the cytochrome P450 family.</text>
</comment>
<dbReference type="InterPro" id="IPR002401">
    <property type="entry name" value="Cyt_P450_E_grp-I"/>
</dbReference>
<dbReference type="Pfam" id="PF00067">
    <property type="entry name" value="p450"/>
    <property type="match status" value="1"/>
</dbReference>
<evidence type="ECO:0000256" key="4">
    <source>
        <dbReference type="ARBA" id="ARBA00022723"/>
    </source>
</evidence>
<dbReference type="PRINTS" id="PR00463">
    <property type="entry name" value="EP450I"/>
</dbReference>
<feature type="binding site" description="axial binding residue" evidence="10">
    <location>
        <position position="430"/>
    </location>
    <ligand>
        <name>heme</name>
        <dbReference type="ChEBI" id="CHEBI:30413"/>
    </ligand>
    <ligandPart>
        <name>Fe</name>
        <dbReference type="ChEBI" id="CHEBI:18248"/>
    </ligandPart>
</feature>
<dbReference type="PROSITE" id="PS00086">
    <property type="entry name" value="CYTOCHROME_P450"/>
    <property type="match status" value="1"/>
</dbReference>
<dbReference type="Gene3D" id="1.10.630.10">
    <property type="entry name" value="Cytochrome P450"/>
    <property type="match status" value="1"/>
</dbReference>
<evidence type="ECO:0000256" key="10">
    <source>
        <dbReference type="PIRSR" id="PIRSR602401-1"/>
    </source>
</evidence>
<dbReference type="CDD" id="cd11075">
    <property type="entry name" value="CYP77_89"/>
    <property type="match status" value="1"/>
</dbReference>
<dbReference type="EMBL" id="JAUJYN010000010">
    <property type="protein sequence ID" value="KAK1262625.1"/>
    <property type="molecule type" value="Genomic_DNA"/>
</dbReference>
<evidence type="ECO:0000256" key="12">
    <source>
        <dbReference type="SAM" id="Phobius"/>
    </source>
</evidence>
<evidence type="ECO:0000313" key="13">
    <source>
        <dbReference type="EMBL" id="KAK1262625.1"/>
    </source>
</evidence>
<protein>
    <submittedName>
        <fullName evidence="13">Cytochrome P450 89A2</fullName>
    </submittedName>
</protein>
<dbReference type="GO" id="GO:0020037">
    <property type="term" value="F:heme binding"/>
    <property type="evidence" value="ECO:0007669"/>
    <property type="project" value="InterPro"/>
</dbReference>
<keyword evidence="4 10" id="KW-0479">Metal-binding</keyword>
<dbReference type="PANTHER" id="PTHR24298:SF800">
    <property type="entry name" value="CYTOCHROME P450 89A2-RELATED"/>
    <property type="match status" value="1"/>
</dbReference>
<reference evidence="13" key="2">
    <citation type="submission" date="2023-06" db="EMBL/GenBank/DDBJ databases">
        <authorList>
            <person name="Ma L."/>
            <person name="Liu K.-W."/>
            <person name="Li Z."/>
            <person name="Hsiao Y.-Y."/>
            <person name="Qi Y."/>
            <person name="Fu T."/>
            <person name="Tang G."/>
            <person name="Zhang D."/>
            <person name="Sun W.-H."/>
            <person name="Liu D.-K."/>
            <person name="Li Y."/>
            <person name="Chen G.-Z."/>
            <person name="Liu X.-D."/>
            <person name="Liao X.-Y."/>
            <person name="Jiang Y.-T."/>
            <person name="Yu X."/>
            <person name="Hao Y."/>
            <person name="Huang J."/>
            <person name="Zhao X.-W."/>
            <person name="Ke S."/>
            <person name="Chen Y.-Y."/>
            <person name="Wu W.-L."/>
            <person name="Hsu J.-L."/>
            <person name="Lin Y.-F."/>
            <person name="Huang M.-D."/>
            <person name="Li C.-Y."/>
            <person name="Huang L."/>
            <person name="Wang Z.-W."/>
            <person name="Zhao X."/>
            <person name="Zhong W.-Y."/>
            <person name="Peng D.-H."/>
            <person name="Ahmad S."/>
            <person name="Lan S."/>
            <person name="Zhang J.-S."/>
            <person name="Tsai W.-C."/>
            <person name="Van De Peer Y."/>
            <person name="Liu Z.-J."/>
        </authorList>
    </citation>
    <scope>NUCLEOTIDE SEQUENCE</scope>
    <source>
        <strain evidence="13">SCP</strain>
        <tissue evidence="13">Leaves</tissue>
    </source>
</reference>
<organism evidence="13 14">
    <name type="scientific">Acorus gramineus</name>
    <name type="common">Dwarf sweet flag</name>
    <dbReference type="NCBI Taxonomy" id="55184"/>
    <lineage>
        <taxon>Eukaryota</taxon>
        <taxon>Viridiplantae</taxon>
        <taxon>Streptophyta</taxon>
        <taxon>Embryophyta</taxon>
        <taxon>Tracheophyta</taxon>
        <taxon>Spermatophyta</taxon>
        <taxon>Magnoliopsida</taxon>
        <taxon>Liliopsida</taxon>
        <taxon>Acoraceae</taxon>
        <taxon>Acorus</taxon>
    </lineage>
</organism>
<gene>
    <name evidence="13" type="ORF">QJS04_geneDACA011545</name>
</gene>
<keyword evidence="8 11" id="KW-0503">Monooxygenase</keyword>
<keyword evidence="6 11" id="KW-0560">Oxidoreductase</keyword>
<evidence type="ECO:0000256" key="7">
    <source>
        <dbReference type="ARBA" id="ARBA00023004"/>
    </source>
</evidence>
<dbReference type="SUPFAM" id="SSF48264">
    <property type="entry name" value="Cytochrome P450"/>
    <property type="match status" value="1"/>
</dbReference>
<evidence type="ECO:0000256" key="8">
    <source>
        <dbReference type="ARBA" id="ARBA00023033"/>
    </source>
</evidence>
<dbReference type="PRINTS" id="PR00385">
    <property type="entry name" value="P450"/>
</dbReference>
<dbReference type="GO" id="GO:0005506">
    <property type="term" value="F:iron ion binding"/>
    <property type="evidence" value="ECO:0007669"/>
    <property type="project" value="InterPro"/>
</dbReference>
<keyword evidence="7 10" id="KW-0408">Iron</keyword>
<comment type="caution">
    <text evidence="13">The sequence shown here is derived from an EMBL/GenBank/DDBJ whole genome shotgun (WGS) entry which is preliminary data.</text>
</comment>
<dbReference type="GO" id="GO:0016709">
    <property type="term" value="F:oxidoreductase activity, acting on paired donors, with incorporation or reduction of molecular oxygen, NAD(P)H as one donor, and incorporation of one atom of oxygen"/>
    <property type="evidence" value="ECO:0007669"/>
    <property type="project" value="TreeGrafter"/>
</dbReference>
<dbReference type="AlphaFoldDB" id="A0AAV9AEJ4"/>
<keyword evidence="14" id="KW-1185">Reference proteome</keyword>
<dbReference type="Proteomes" id="UP001179952">
    <property type="component" value="Unassembled WGS sequence"/>
</dbReference>
<feature type="transmembrane region" description="Helical" evidence="12">
    <location>
        <begin position="6"/>
        <end position="24"/>
    </location>
</feature>
<dbReference type="GO" id="GO:0016020">
    <property type="term" value="C:membrane"/>
    <property type="evidence" value="ECO:0007669"/>
    <property type="project" value="UniProtKB-SubCell"/>
</dbReference>
<keyword evidence="5 12" id="KW-1133">Transmembrane helix</keyword>
<evidence type="ECO:0000256" key="2">
    <source>
        <dbReference type="ARBA" id="ARBA00022617"/>
    </source>
</evidence>
<evidence type="ECO:0000256" key="3">
    <source>
        <dbReference type="ARBA" id="ARBA00022692"/>
    </source>
</evidence>
<comment type="subcellular location">
    <subcellularLocation>
        <location evidence="1">Membrane</location>
        <topology evidence="1">Single-pass membrane protein</topology>
    </subcellularLocation>
</comment>
<evidence type="ECO:0000256" key="9">
    <source>
        <dbReference type="ARBA" id="ARBA00023136"/>
    </source>
</evidence>
<dbReference type="PANTHER" id="PTHR24298">
    <property type="entry name" value="FLAVONOID 3'-MONOOXYGENASE-RELATED"/>
    <property type="match status" value="1"/>
</dbReference>
<dbReference type="InterPro" id="IPR001128">
    <property type="entry name" value="Cyt_P450"/>
</dbReference>
<dbReference type="FunFam" id="1.10.630.10:FF:000012">
    <property type="entry name" value="Cytochrome P450 family protein"/>
    <property type="match status" value="1"/>
</dbReference>
<evidence type="ECO:0000256" key="6">
    <source>
        <dbReference type="ARBA" id="ARBA00023002"/>
    </source>
</evidence>
<comment type="cofactor">
    <cofactor evidence="10">
        <name>heme</name>
        <dbReference type="ChEBI" id="CHEBI:30413"/>
    </cofactor>
</comment>
<dbReference type="InterPro" id="IPR036396">
    <property type="entry name" value="Cyt_P450_sf"/>
</dbReference>
<evidence type="ECO:0000256" key="11">
    <source>
        <dbReference type="RuleBase" id="RU000461"/>
    </source>
</evidence>
<accession>A0AAV9AEJ4</accession>